<gene>
    <name evidence="3" type="ORF">GCM10007853_26120</name>
</gene>
<protein>
    <recommendedName>
        <fullName evidence="2">Beta-lactamase-related domain-containing protein</fullName>
    </recommendedName>
</protein>
<dbReference type="InterPro" id="IPR050491">
    <property type="entry name" value="AmpC-like"/>
</dbReference>
<dbReference type="EMBL" id="BSNK01000002">
    <property type="protein sequence ID" value="GLQ24738.1"/>
    <property type="molecule type" value="Genomic_DNA"/>
</dbReference>
<dbReference type="SUPFAM" id="SSF56601">
    <property type="entry name" value="beta-lactamase/transpeptidase-like"/>
    <property type="match status" value="1"/>
</dbReference>
<dbReference type="PANTHER" id="PTHR46825">
    <property type="entry name" value="D-ALANYL-D-ALANINE-CARBOXYPEPTIDASE/ENDOPEPTIDASE AMPH"/>
    <property type="match status" value="1"/>
</dbReference>
<dbReference type="InterPro" id="IPR001466">
    <property type="entry name" value="Beta-lactam-related"/>
</dbReference>
<organism evidence="3 4">
    <name type="scientific">Algimonas ampicilliniresistens</name>
    <dbReference type="NCBI Taxonomy" id="1298735"/>
    <lineage>
        <taxon>Bacteria</taxon>
        <taxon>Pseudomonadati</taxon>
        <taxon>Pseudomonadota</taxon>
        <taxon>Alphaproteobacteria</taxon>
        <taxon>Maricaulales</taxon>
        <taxon>Robiginitomaculaceae</taxon>
        <taxon>Algimonas</taxon>
    </lineage>
</organism>
<evidence type="ECO:0000313" key="3">
    <source>
        <dbReference type="EMBL" id="GLQ24738.1"/>
    </source>
</evidence>
<dbReference type="Pfam" id="PF00144">
    <property type="entry name" value="Beta-lactamase"/>
    <property type="match status" value="1"/>
</dbReference>
<accession>A0ABQ5VB66</accession>
<feature type="signal peptide" evidence="1">
    <location>
        <begin position="1"/>
        <end position="36"/>
    </location>
</feature>
<dbReference type="PANTHER" id="PTHR46825:SF9">
    <property type="entry name" value="BETA-LACTAMASE-RELATED DOMAIN-CONTAINING PROTEIN"/>
    <property type="match status" value="1"/>
</dbReference>
<keyword evidence="1" id="KW-0732">Signal</keyword>
<reference evidence="3" key="1">
    <citation type="journal article" date="2014" name="Int. J. Syst. Evol. Microbiol.">
        <title>Complete genome of a new Firmicutes species belonging to the dominant human colonic microbiota ('Ruminococcus bicirculans') reveals two chromosomes and a selective capacity to utilize plant glucans.</title>
        <authorList>
            <consortium name="NISC Comparative Sequencing Program"/>
            <person name="Wegmann U."/>
            <person name="Louis P."/>
            <person name="Goesmann A."/>
            <person name="Henrissat B."/>
            <person name="Duncan S.H."/>
            <person name="Flint H.J."/>
        </authorList>
    </citation>
    <scope>NUCLEOTIDE SEQUENCE</scope>
    <source>
        <strain evidence="3">NBRC 108219</strain>
    </source>
</reference>
<comment type="caution">
    <text evidence="3">The sequence shown here is derived from an EMBL/GenBank/DDBJ whole genome shotgun (WGS) entry which is preliminary data.</text>
</comment>
<feature type="domain" description="Beta-lactamase-related" evidence="2">
    <location>
        <begin position="44"/>
        <end position="352"/>
    </location>
</feature>
<name>A0ABQ5VB66_9PROT</name>
<feature type="chain" id="PRO_5046299436" description="Beta-lactamase-related domain-containing protein" evidence="1">
    <location>
        <begin position="37"/>
        <end position="562"/>
    </location>
</feature>
<keyword evidence="4" id="KW-1185">Reference proteome</keyword>
<reference evidence="3" key="2">
    <citation type="submission" date="2023-01" db="EMBL/GenBank/DDBJ databases">
        <title>Draft genome sequence of Algimonas ampicilliniresistens strain NBRC 108219.</title>
        <authorList>
            <person name="Sun Q."/>
            <person name="Mori K."/>
        </authorList>
    </citation>
    <scope>NUCLEOTIDE SEQUENCE</scope>
    <source>
        <strain evidence="3">NBRC 108219</strain>
    </source>
</reference>
<evidence type="ECO:0000259" key="2">
    <source>
        <dbReference type="Pfam" id="PF00144"/>
    </source>
</evidence>
<dbReference type="Gene3D" id="3.40.710.10">
    <property type="entry name" value="DD-peptidase/beta-lactamase superfamily"/>
    <property type="match status" value="1"/>
</dbReference>
<evidence type="ECO:0000256" key="1">
    <source>
        <dbReference type="SAM" id="SignalP"/>
    </source>
</evidence>
<evidence type="ECO:0000313" key="4">
    <source>
        <dbReference type="Proteomes" id="UP001161391"/>
    </source>
</evidence>
<dbReference type="Proteomes" id="UP001161391">
    <property type="component" value="Unassembled WGS sequence"/>
</dbReference>
<dbReference type="InterPro" id="IPR012338">
    <property type="entry name" value="Beta-lactam/transpept-like"/>
</dbReference>
<proteinExistence type="predicted"/>
<sequence>MGMLNTMKFKYEVAMRFCTLLSLFVVVLLTSYSSSAQTFSSNSVDQIVEEYRGDETPGLAIGIVRDQQVIYERYIGLADLEHQVPIKKATRFNIASNAKQFTALALQVLVEDGKVSLDDDIRIFFPDLYKNVDDPILVRHLLNHSSGIRDVYDLWAISGITWWQEFIGNADAMALLTRQNDLNFEPGTQFLYSNSNYILLAEIIAKVSGKTFSKYAASMFEALELRDTGFTDSYMDVIPNRARGYGNFGQWVAFPAVTNFSGDGWLYTTLEDQLNYEIALQSKGIKAFDDPLRQSQALVPGSTIDKYGYGLEHSTYRGTHHIYHDGSTGALNASFSRFPEENLSILAISNNGQISTRNITDKITDVVLGETLRTYPKKWNPEALYNRPANSSVVGYYDSNTSRPLFHIVERNGELWREMEGLNPVKLLHQTGNIFYYESNPDWRVVFDKNEDGTKRFTIYFVSSDPLEAVNVDVSSNTLSYKQMFVGAYANPETSAELTIELDSNNALILHALGNQMPLDMKIKDSFRAFGYRFKVKRADNGKVDSILLNNDRLRNVRFSRR</sequence>